<organism evidence="2 3">
    <name type="scientific">Pseudomonas nitroreducens</name>
    <dbReference type="NCBI Taxonomy" id="46680"/>
    <lineage>
        <taxon>Bacteria</taxon>
        <taxon>Pseudomonadati</taxon>
        <taxon>Pseudomonadota</taxon>
        <taxon>Gammaproteobacteria</taxon>
        <taxon>Pseudomonadales</taxon>
        <taxon>Pseudomonadaceae</taxon>
        <taxon>Pseudomonas</taxon>
    </lineage>
</organism>
<keyword evidence="2" id="KW-0614">Plasmid</keyword>
<evidence type="ECO:0000313" key="2">
    <source>
        <dbReference type="EMBL" id="QIE91171.1"/>
    </source>
</evidence>
<evidence type="ECO:0000256" key="1">
    <source>
        <dbReference type="SAM" id="Phobius"/>
    </source>
</evidence>
<dbReference type="AlphaFoldDB" id="A0A6G6J9L8"/>
<proteinExistence type="predicted"/>
<keyword evidence="1" id="KW-1133">Transmembrane helix</keyword>
<feature type="transmembrane region" description="Helical" evidence="1">
    <location>
        <begin position="134"/>
        <end position="152"/>
    </location>
</feature>
<feature type="transmembrane region" description="Helical" evidence="1">
    <location>
        <begin position="183"/>
        <end position="201"/>
    </location>
</feature>
<dbReference type="EMBL" id="CP049141">
    <property type="protein sequence ID" value="QIE91171.1"/>
    <property type="molecule type" value="Genomic_DNA"/>
</dbReference>
<name>A0A6G6J9L8_PSENT</name>
<sequence length="250" mass="26806">MDFDRVIRAGAHRAEALIGKYLGLRPGNLDLAELDISALDGVSADFKRCALMIQDLVAAPPSRIAAKKMMILVAALGELVKVPRLRQPLMAMWELEESLSTGAGLMFVRHALVILLIFLGVGFVSPAMHGLPMAISYTALIAGYVSLALGLTHFKNSTAAFFIGCPLALVAGAGIIVLGNETLLMAALLLVSLGMFIKNAVTMVRSRTRPARPVDNGVPFLLETDSNLFDDEADPFLHNHAGMHPYAVDD</sequence>
<evidence type="ECO:0000313" key="3">
    <source>
        <dbReference type="Proteomes" id="UP000501063"/>
    </source>
</evidence>
<accession>A0A6G6J9L8</accession>
<feature type="transmembrane region" description="Helical" evidence="1">
    <location>
        <begin position="159"/>
        <end position="177"/>
    </location>
</feature>
<dbReference type="Proteomes" id="UP000501063">
    <property type="component" value="Plasmid pPniHBP1_2"/>
</dbReference>
<reference evidence="2 3" key="1">
    <citation type="submission" date="2020-02" db="EMBL/GenBank/DDBJ databases">
        <title>Integrative conjugative elements (ICEs) and plasmids drive adaptation of Pseudomonas nitroreducens strain HBP1 to wastewater environment.</title>
        <authorList>
            <person name="Sentchilo V."/>
            <person name="Carraro N."/>
            <person name="Bertelli C."/>
            <person name="van der Meer J.R."/>
        </authorList>
    </citation>
    <scope>NUCLEOTIDE SEQUENCE [LARGE SCALE GENOMIC DNA]</scope>
    <source>
        <strain evidence="2 3">HBP1</strain>
        <plasmid evidence="3">ppnihbp1_2</plasmid>
    </source>
</reference>
<dbReference type="KEGG" id="pnt:G5B91_32980"/>
<keyword evidence="1" id="KW-0812">Transmembrane</keyword>
<gene>
    <name evidence="2" type="ORF">G5B91_32980</name>
</gene>
<protein>
    <submittedName>
        <fullName evidence="2">Uncharacterized protein</fullName>
    </submittedName>
</protein>
<dbReference type="RefSeq" id="WP_024766574.1">
    <property type="nucleotide sequence ID" value="NZ_CP049141.1"/>
</dbReference>
<keyword evidence="1" id="KW-0472">Membrane</keyword>
<feature type="transmembrane region" description="Helical" evidence="1">
    <location>
        <begin position="107"/>
        <end position="128"/>
    </location>
</feature>
<geneLocation type="plasmid" evidence="3">
    <name>ppnihbp1_2</name>
</geneLocation>